<dbReference type="GO" id="GO:0000981">
    <property type="term" value="F:DNA-binding transcription factor activity, RNA polymerase II-specific"/>
    <property type="evidence" value="ECO:0007669"/>
    <property type="project" value="TreeGrafter"/>
</dbReference>
<evidence type="ECO:0000256" key="6">
    <source>
        <dbReference type="SAM" id="MobiDB-lite"/>
    </source>
</evidence>
<feature type="compositionally biased region" description="Basic and acidic residues" evidence="6">
    <location>
        <begin position="20"/>
        <end position="38"/>
    </location>
</feature>
<keyword evidence="11" id="KW-1185">Reference proteome</keyword>
<dbReference type="Proteomes" id="UP000663131">
    <property type="component" value="Chromosome 8"/>
</dbReference>
<feature type="region of interest" description="Disordered" evidence="6">
    <location>
        <begin position="1"/>
        <end position="38"/>
    </location>
</feature>
<dbReference type="AlphaFoldDB" id="A0A3F2Y6I1"/>
<evidence type="ECO:0000313" key="8">
    <source>
        <dbReference type="EMBL" id="KAF6014862.1"/>
    </source>
</evidence>
<dbReference type="RefSeq" id="XP_041137824.1">
    <property type="nucleotide sequence ID" value="XM_041279610.1"/>
</dbReference>
<dbReference type="GO" id="GO:0005634">
    <property type="term" value="C:nucleus"/>
    <property type="evidence" value="ECO:0007669"/>
    <property type="project" value="UniProtKB-SubCell"/>
</dbReference>
<dbReference type="SUPFAM" id="SSF47459">
    <property type="entry name" value="HLH, helix-loop-helix DNA-binding domain"/>
    <property type="match status" value="1"/>
</dbReference>
<dbReference type="InterPro" id="IPR036638">
    <property type="entry name" value="HLH_DNA-bd_sf"/>
</dbReference>
<dbReference type="KEGG" id="bbrx:BRETT_001053"/>
<dbReference type="GeneID" id="64572978"/>
<dbReference type="SMART" id="SM00353">
    <property type="entry name" value="HLH"/>
    <property type="match status" value="1"/>
</dbReference>
<evidence type="ECO:0000313" key="9">
    <source>
        <dbReference type="EMBL" id="QOU21331.1"/>
    </source>
</evidence>
<protein>
    <submittedName>
        <fullName evidence="10">DEBR0S4_13102g1_1</fullName>
    </submittedName>
</protein>
<evidence type="ECO:0000256" key="1">
    <source>
        <dbReference type="ARBA" id="ARBA00004123"/>
    </source>
</evidence>
<reference evidence="8 12" key="2">
    <citation type="journal article" date="2020" name="Appl. Microbiol. Biotechnol.">
        <title>Targeted gene deletion in Brettanomyces bruxellensis with an expression-free CRISPR-Cas9 system.</title>
        <authorList>
            <person name="Varela C."/>
            <person name="Bartel C."/>
            <person name="Onetto C."/>
            <person name="Borneman A."/>
        </authorList>
    </citation>
    <scope>NUCLEOTIDE SEQUENCE [LARGE SCALE GENOMIC DNA]</scope>
    <source>
        <strain evidence="8 12">AWRI1613</strain>
    </source>
</reference>
<evidence type="ECO:0000313" key="10">
    <source>
        <dbReference type="EMBL" id="VUG19208.1"/>
    </source>
</evidence>
<feature type="domain" description="BHLH" evidence="7">
    <location>
        <begin position="24"/>
        <end position="76"/>
    </location>
</feature>
<reference evidence="10 11" key="1">
    <citation type="submission" date="2019-07" db="EMBL/GenBank/DDBJ databases">
        <authorList>
            <person name="Friedrich A."/>
            <person name="Schacherer J."/>
        </authorList>
    </citation>
    <scope>NUCLEOTIDE SEQUENCE [LARGE SCALE GENOMIC DNA]</scope>
</reference>
<dbReference type="STRING" id="5007.A0A3F2Y6I1"/>
<organism evidence="10 11">
    <name type="scientific">Dekkera bruxellensis</name>
    <name type="common">Brettanomyces custersii</name>
    <dbReference type="NCBI Taxonomy" id="5007"/>
    <lineage>
        <taxon>Eukaryota</taxon>
        <taxon>Fungi</taxon>
        <taxon>Dikarya</taxon>
        <taxon>Ascomycota</taxon>
        <taxon>Saccharomycotina</taxon>
        <taxon>Pichiomycetes</taxon>
        <taxon>Pichiales</taxon>
        <taxon>Pichiaceae</taxon>
        <taxon>Brettanomyces</taxon>
    </lineage>
</organism>
<sequence length="101" mass="12003">MEPPTKKVKRRRNNDPSKQLSEEEKKLHHIQSEHRRREQIRSTFDRLVEIVPDLTANEKRSELTVITKTTSYIEKLREQNKRLVDLAQKKGIPMEKSVIKS</sequence>
<dbReference type="PROSITE" id="PS50888">
    <property type="entry name" value="BHLH"/>
    <property type="match status" value="1"/>
</dbReference>
<evidence type="ECO:0000259" key="7">
    <source>
        <dbReference type="PROSITE" id="PS50888"/>
    </source>
</evidence>
<dbReference type="Gene3D" id="4.10.280.10">
    <property type="entry name" value="Helix-loop-helix DNA-binding domain"/>
    <property type="match status" value="1"/>
</dbReference>
<dbReference type="PANTHER" id="PTHR15741">
    <property type="entry name" value="BASIC HELIX-LOOP-HELIX ZIP TRANSCRIPTION FACTOR"/>
    <property type="match status" value="1"/>
</dbReference>
<evidence type="ECO:0000313" key="11">
    <source>
        <dbReference type="Proteomes" id="UP000478008"/>
    </source>
</evidence>
<feature type="compositionally biased region" description="Basic residues" evidence="6">
    <location>
        <begin position="1"/>
        <end position="12"/>
    </location>
</feature>
<proteinExistence type="predicted"/>
<dbReference type="PANTHER" id="PTHR15741:SF27">
    <property type="entry name" value="TRANSCRIPTION FACTOR AP-4"/>
    <property type="match status" value="1"/>
</dbReference>
<reference evidence="9" key="3">
    <citation type="submission" date="2020-10" db="EMBL/GenBank/DDBJ databases">
        <authorList>
            <person name="Palmer J.M."/>
        </authorList>
    </citation>
    <scope>NUCLEOTIDE SEQUENCE</scope>
    <source>
        <strain evidence="9">UCD 2041</strain>
    </source>
</reference>
<reference evidence="9" key="4">
    <citation type="journal article" name="BMC Genomics">
        <title>New genome assemblies reveal patterns of domestication and adaptation across Brettanomyces (Dekkera) species.</title>
        <authorList>
            <person name="Roach M.J."/>
            <person name="Borneman A.R."/>
        </authorList>
    </citation>
    <scope>NUCLEOTIDE SEQUENCE</scope>
    <source>
        <strain evidence="9">UCD 2041</strain>
    </source>
</reference>
<name>A0A3F2Y6I1_DEKBR</name>
<keyword evidence="2" id="KW-0805">Transcription regulation</keyword>
<dbReference type="OMA" id="VDYMRDQ"/>
<gene>
    <name evidence="9" type="ORF">BRETT_001053</name>
    <name evidence="10" type="ORF">DEBR0S4_13102G</name>
    <name evidence="8" type="ORF">HII12_001280</name>
</gene>
<evidence type="ECO:0000256" key="2">
    <source>
        <dbReference type="ARBA" id="ARBA00023015"/>
    </source>
</evidence>
<dbReference type="Proteomes" id="UP000478008">
    <property type="component" value="Unassembled WGS sequence"/>
</dbReference>
<dbReference type="GO" id="GO:0000978">
    <property type="term" value="F:RNA polymerase II cis-regulatory region sequence-specific DNA binding"/>
    <property type="evidence" value="ECO:0007669"/>
    <property type="project" value="TreeGrafter"/>
</dbReference>
<keyword evidence="5" id="KW-0539">Nucleus</keyword>
<keyword evidence="3" id="KW-0238">DNA-binding</keyword>
<evidence type="ECO:0000256" key="3">
    <source>
        <dbReference type="ARBA" id="ARBA00023125"/>
    </source>
</evidence>
<dbReference type="InterPro" id="IPR052207">
    <property type="entry name" value="Max-like/E-box_TFs"/>
</dbReference>
<keyword evidence="4" id="KW-0804">Transcription</keyword>
<dbReference type="EMBL" id="CABFWN010000004">
    <property type="protein sequence ID" value="VUG19208.1"/>
    <property type="molecule type" value="Genomic_DNA"/>
</dbReference>
<accession>A0A3F2Y6I1</accession>
<dbReference type="OrthoDB" id="5778525at2759"/>
<evidence type="ECO:0000313" key="12">
    <source>
        <dbReference type="Proteomes" id="UP000568158"/>
    </source>
</evidence>
<dbReference type="Pfam" id="PF23181">
    <property type="entry name" value="bHLH_INO4"/>
    <property type="match status" value="1"/>
</dbReference>
<dbReference type="InterPro" id="IPR057072">
    <property type="entry name" value="bHLH_INO4"/>
</dbReference>
<dbReference type="EMBL" id="JABCYN010000012">
    <property type="protein sequence ID" value="KAF6014862.1"/>
    <property type="molecule type" value="Genomic_DNA"/>
</dbReference>
<evidence type="ECO:0000256" key="5">
    <source>
        <dbReference type="ARBA" id="ARBA00023242"/>
    </source>
</evidence>
<dbReference type="InterPro" id="IPR011598">
    <property type="entry name" value="bHLH_dom"/>
</dbReference>
<dbReference type="GO" id="GO:0046983">
    <property type="term" value="F:protein dimerization activity"/>
    <property type="evidence" value="ECO:0007669"/>
    <property type="project" value="InterPro"/>
</dbReference>
<evidence type="ECO:0000256" key="4">
    <source>
        <dbReference type="ARBA" id="ARBA00023163"/>
    </source>
</evidence>
<dbReference type="Proteomes" id="UP000568158">
    <property type="component" value="Unassembled WGS sequence"/>
</dbReference>
<dbReference type="EMBL" id="CP063136">
    <property type="protein sequence ID" value="QOU21331.1"/>
    <property type="molecule type" value="Genomic_DNA"/>
</dbReference>
<comment type="subcellular location">
    <subcellularLocation>
        <location evidence="1">Nucleus</location>
    </subcellularLocation>
</comment>